<keyword evidence="1" id="KW-0489">Methyltransferase</keyword>
<keyword evidence="2" id="KW-1185">Reference proteome</keyword>
<dbReference type="CDD" id="cd02440">
    <property type="entry name" value="AdoMet_MTases"/>
    <property type="match status" value="1"/>
</dbReference>
<evidence type="ECO:0000313" key="2">
    <source>
        <dbReference type="Proteomes" id="UP001257739"/>
    </source>
</evidence>
<evidence type="ECO:0000313" key="1">
    <source>
        <dbReference type="EMBL" id="MDR7085714.1"/>
    </source>
</evidence>
<sequence length="281" mass="30881">MSSDNTDISYDPADHYDRVMEAWALLLGAELHYGVFDSPDQPLVPATAQLTNLMIEGAQLEAGLRLLDVGCGSGAQACQLVEDFDIEVLGITTSQVGIDESTARAKSRGITGATFELRDATANGLPDNSFDRVWALESSHLMPNREAFVAEAARVLRPGGRFVMCDVVRLRDIPFAELRERRDEFALLRAAYGSARMEPIEFYADQARANGLVVDQVIDLSEPTYPTFQRWRENLELHREAVTPALGEQGVDEFDRSLAVLEGLWSENTLGYALLSASAPA</sequence>
<keyword evidence="1" id="KW-0808">Transferase</keyword>
<dbReference type="InterPro" id="IPR050447">
    <property type="entry name" value="Erg6_SMT_methyltransf"/>
</dbReference>
<dbReference type="Pfam" id="PF02353">
    <property type="entry name" value="CMAS"/>
    <property type="match status" value="1"/>
</dbReference>
<name>A0ABU1UKN0_9ACTN</name>
<dbReference type="RefSeq" id="WP_309966545.1">
    <property type="nucleotide sequence ID" value="NZ_JAVDWH010000001.1"/>
</dbReference>
<dbReference type="GO" id="GO:0032259">
    <property type="term" value="P:methylation"/>
    <property type="evidence" value="ECO:0007669"/>
    <property type="project" value="UniProtKB-KW"/>
</dbReference>
<dbReference type="PANTHER" id="PTHR44068">
    <property type="entry name" value="ZGC:194242"/>
    <property type="match status" value="1"/>
</dbReference>
<dbReference type="InterPro" id="IPR029063">
    <property type="entry name" value="SAM-dependent_MTases_sf"/>
</dbReference>
<dbReference type="PANTHER" id="PTHR44068:SF11">
    <property type="entry name" value="GERANYL DIPHOSPHATE 2-C-METHYLTRANSFERASE"/>
    <property type="match status" value="1"/>
</dbReference>
<organism evidence="1 2">
    <name type="scientific">Aeromicrobium panaciterrae</name>
    <dbReference type="NCBI Taxonomy" id="363861"/>
    <lineage>
        <taxon>Bacteria</taxon>
        <taxon>Bacillati</taxon>
        <taxon>Actinomycetota</taxon>
        <taxon>Actinomycetes</taxon>
        <taxon>Propionibacteriales</taxon>
        <taxon>Nocardioidaceae</taxon>
        <taxon>Aeromicrobium</taxon>
    </lineage>
</organism>
<dbReference type="Gene3D" id="3.40.50.150">
    <property type="entry name" value="Vaccinia Virus protein VP39"/>
    <property type="match status" value="1"/>
</dbReference>
<dbReference type="Proteomes" id="UP001257739">
    <property type="component" value="Unassembled WGS sequence"/>
</dbReference>
<accession>A0ABU1UKN0</accession>
<gene>
    <name evidence="1" type="ORF">J2X11_000553</name>
</gene>
<dbReference type="GO" id="GO:0008168">
    <property type="term" value="F:methyltransferase activity"/>
    <property type="evidence" value="ECO:0007669"/>
    <property type="project" value="UniProtKB-KW"/>
</dbReference>
<reference evidence="1 2" key="1">
    <citation type="submission" date="2023-07" db="EMBL/GenBank/DDBJ databases">
        <title>Sorghum-associated microbial communities from plants grown in Nebraska, USA.</title>
        <authorList>
            <person name="Schachtman D."/>
        </authorList>
    </citation>
    <scope>NUCLEOTIDE SEQUENCE [LARGE SCALE GENOMIC DNA]</scope>
    <source>
        <strain evidence="1 2">BE248</strain>
    </source>
</reference>
<proteinExistence type="predicted"/>
<dbReference type="EC" id="2.1.1.-" evidence="1"/>
<protein>
    <submittedName>
        <fullName evidence="1">27-O-demethylrifamycin SV methyltransferase</fullName>
        <ecNumber evidence="1">2.1.1.-</ecNumber>
    </submittedName>
</protein>
<dbReference type="EMBL" id="JAVDWH010000001">
    <property type="protein sequence ID" value="MDR7085714.1"/>
    <property type="molecule type" value="Genomic_DNA"/>
</dbReference>
<comment type="caution">
    <text evidence="1">The sequence shown here is derived from an EMBL/GenBank/DDBJ whole genome shotgun (WGS) entry which is preliminary data.</text>
</comment>
<dbReference type="SUPFAM" id="SSF53335">
    <property type="entry name" value="S-adenosyl-L-methionine-dependent methyltransferases"/>
    <property type="match status" value="1"/>
</dbReference>